<name>A0ABP3LBX4_9BACI</name>
<protein>
    <submittedName>
        <fullName evidence="1">Uncharacterized protein</fullName>
    </submittedName>
</protein>
<dbReference type="Proteomes" id="UP001500880">
    <property type="component" value="Unassembled WGS sequence"/>
</dbReference>
<evidence type="ECO:0000313" key="2">
    <source>
        <dbReference type="Proteomes" id="UP001500880"/>
    </source>
</evidence>
<evidence type="ECO:0000313" key="1">
    <source>
        <dbReference type="EMBL" id="GAA0496477.1"/>
    </source>
</evidence>
<keyword evidence="2" id="KW-1185">Reference proteome</keyword>
<proteinExistence type="predicted"/>
<comment type="caution">
    <text evidence="1">The sequence shown here is derived from an EMBL/GenBank/DDBJ whole genome shotgun (WGS) entry which is preliminary data.</text>
</comment>
<gene>
    <name evidence="1" type="ORF">GCM10008986_24250</name>
</gene>
<dbReference type="RefSeq" id="WP_343841424.1">
    <property type="nucleotide sequence ID" value="NZ_BAAADO010000004.1"/>
</dbReference>
<dbReference type="EMBL" id="BAAADO010000004">
    <property type="protein sequence ID" value="GAA0496477.1"/>
    <property type="molecule type" value="Genomic_DNA"/>
</dbReference>
<organism evidence="1 2">
    <name type="scientific">Salinibacillus aidingensis</name>
    <dbReference type="NCBI Taxonomy" id="237684"/>
    <lineage>
        <taxon>Bacteria</taxon>
        <taxon>Bacillati</taxon>
        <taxon>Bacillota</taxon>
        <taxon>Bacilli</taxon>
        <taxon>Bacillales</taxon>
        <taxon>Bacillaceae</taxon>
        <taxon>Salinibacillus</taxon>
    </lineage>
</organism>
<reference evidence="2" key="1">
    <citation type="journal article" date="2019" name="Int. J. Syst. Evol. Microbiol.">
        <title>The Global Catalogue of Microorganisms (GCM) 10K type strain sequencing project: providing services to taxonomists for standard genome sequencing and annotation.</title>
        <authorList>
            <consortium name="The Broad Institute Genomics Platform"/>
            <consortium name="The Broad Institute Genome Sequencing Center for Infectious Disease"/>
            <person name="Wu L."/>
            <person name="Ma J."/>
        </authorList>
    </citation>
    <scope>NUCLEOTIDE SEQUENCE [LARGE SCALE GENOMIC DNA]</scope>
    <source>
        <strain evidence="2">JCM 12389</strain>
    </source>
</reference>
<sequence length="49" mass="5573">MKEWLGSAAICFNENTEVLMVRSNDSEGWSVPLAKLKKERHLKNAALEK</sequence>
<accession>A0ABP3LBX4</accession>